<proteinExistence type="inferred from homology"/>
<comment type="subcellular location">
    <subcellularLocation>
        <location evidence="1 9">Cell inner membrane</location>
        <topology evidence="1 9">Single-pass membrane protein</topology>
    </subcellularLocation>
</comment>
<evidence type="ECO:0000256" key="8">
    <source>
        <dbReference type="ARBA" id="ARBA00023136"/>
    </source>
</evidence>
<dbReference type="GO" id="GO:0005886">
    <property type="term" value="C:plasma membrane"/>
    <property type="evidence" value="ECO:0007669"/>
    <property type="project" value="UniProtKB-SubCell"/>
</dbReference>
<dbReference type="NCBIfam" id="TIGR01843">
    <property type="entry name" value="type_I_hlyD"/>
    <property type="match status" value="1"/>
</dbReference>
<dbReference type="InterPro" id="IPR006144">
    <property type="entry name" value="Secretion_HlyD_CS"/>
</dbReference>
<keyword evidence="10" id="KW-0175">Coiled coil</keyword>
<protein>
    <recommendedName>
        <fullName evidence="9">Membrane fusion protein (MFP) family protein</fullName>
    </recommendedName>
</protein>
<name>A0AAC8XHT5_9ALTE</name>
<gene>
    <name evidence="13" type="ORF">AV942_04910</name>
</gene>
<keyword evidence="4 9" id="KW-1003">Cell membrane</keyword>
<dbReference type="SUPFAM" id="SSF111369">
    <property type="entry name" value="HlyD-like secretion proteins"/>
    <property type="match status" value="1"/>
</dbReference>
<evidence type="ECO:0000256" key="7">
    <source>
        <dbReference type="ARBA" id="ARBA00022989"/>
    </source>
</evidence>
<keyword evidence="7 9" id="KW-1133">Transmembrane helix</keyword>
<evidence type="ECO:0000256" key="9">
    <source>
        <dbReference type="RuleBase" id="RU365093"/>
    </source>
</evidence>
<accession>A0AAC8XHT5</accession>
<keyword evidence="8 9" id="KW-0472">Membrane</keyword>
<dbReference type="AlphaFoldDB" id="A0AAC8XHT5"/>
<dbReference type="Proteomes" id="UP000061468">
    <property type="component" value="Chromosome"/>
</dbReference>
<dbReference type="InterPro" id="IPR058982">
    <property type="entry name" value="Beta-barrel_AprE"/>
</dbReference>
<evidence type="ECO:0000256" key="2">
    <source>
        <dbReference type="ARBA" id="ARBA00009477"/>
    </source>
</evidence>
<feature type="domain" description="AprE-like long alpha-helical hairpin" evidence="11">
    <location>
        <begin position="122"/>
        <end position="304"/>
    </location>
</feature>
<dbReference type="Pfam" id="PF26002">
    <property type="entry name" value="Beta-barrel_AprE"/>
    <property type="match status" value="1"/>
</dbReference>
<feature type="domain" description="AprE-like beta-barrel" evidence="12">
    <location>
        <begin position="346"/>
        <end position="432"/>
    </location>
</feature>
<reference evidence="13 14" key="1">
    <citation type="submission" date="2015-12" db="EMBL/GenBank/DDBJ databases">
        <title>Intraspecies pangenome expansion in the marine bacterium Alteromonas.</title>
        <authorList>
            <person name="Lopez-Perez M."/>
            <person name="Rodriguez-Valera F."/>
        </authorList>
    </citation>
    <scope>NUCLEOTIDE SEQUENCE [LARGE SCALE GENOMIC DNA]</scope>
    <source>
        <strain evidence="13 14">UM8</strain>
    </source>
</reference>
<evidence type="ECO:0000259" key="11">
    <source>
        <dbReference type="Pfam" id="PF25994"/>
    </source>
</evidence>
<dbReference type="PROSITE" id="PS00543">
    <property type="entry name" value="HLYD_FAMILY"/>
    <property type="match status" value="1"/>
</dbReference>
<evidence type="ECO:0000313" key="13">
    <source>
        <dbReference type="EMBL" id="AMJ77698.1"/>
    </source>
</evidence>
<dbReference type="InterPro" id="IPR050739">
    <property type="entry name" value="MFP"/>
</dbReference>
<dbReference type="RefSeq" id="WP_015066425.1">
    <property type="nucleotide sequence ID" value="NZ_CAXGIV010000111.1"/>
</dbReference>
<sequence length="455" mass="50630">MILKSGGEKKDWLQRLMRGWLAPPPGQDWVLEAEWSRIMQTPVKAKGLLYLVSIVLFLLVVWSYFAEIDEVAKGDGKVIPSQQLQVLQSYDGGIVQDILVTEGQTVKAGQVLLKVDPTRFLSSLEENTTQFAALAAKVQRLSALTQGKALRFNKELQEQAPSIVENERKLYNSNLAELDEVAAGSDSRIMQRRQDVEEERANLSQYQNVLSLTRKELSVTKPLLASGAVSEIEILRLERQVVELEGNITKSKVAIERGLNAIEEEIIKKEESRLRLVNRWNQELTDATGEMATLQQSQTSLEDVVSQADIRSPINGTVQRLLINTVGGVITPGSAVVELVPQDDQLIVEAKVSPKDIAFIRQGQPAILKFSAYDFTIYGGMSAEVQHISADAITNDKDETYYLVRLETKRSIADESLDILPGMIVQVDILTGKKTVLNYILSPLFNVTASALRER</sequence>
<feature type="transmembrane region" description="Helical" evidence="9">
    <location>
        <begin position="47"/>
        <end position="65"/>
    </location>
</feature>
<evidence type="ECO:0000256" key="4">
    <source>
        <dbReference type="ARBA" id="ARBA00022475"/>
    </source>
</evidence>
<evidence type="ECO:0000313" key="14">
    <source>
        <dbReference type="Proteomes" id="UP000061468"/>
    </source>
</evidence>
<evidence type="ECO:0000256" key="3">
    <source>
        <dbReference type="ARBA" id="ARBA00022448"/>
    </source>
</evidence>
<dbReference type="EMBL" id="CP013928">
    <property type="protein sequence ID" value="AMJ77698.1"/>
    <property type="molecule type" value="Genomic_DNA"/>
</dbReference>
<evidence type="ECO:0000256" key="10">
    <source>
        <dbReference type="SAM" id="Coils"/>
    </source>
</evidence>
<dbReference type="Gene3D" id="2.40.50.100">
    <property type="match status" value="1"/>
</dbReference>
<dbReference type="Gene3D" id="2.40.30.170">
    <property type="match status" value="1"/>
</dbReference>
<dbReference type="PRINTS" id="PR01490">
    <property type="entry name" value="RTXTOXIND"/>
</dbReference>
<dbReference type="InterPro" id="IPR010129">
    <property type="entry name" value="T1SS_HlyD"/>
</dbReference>
<feature type="coiled-coil region" evidence="10">
    <location>
        <begin position="259"/>
        <end position="297"/>
    </location>
</feature>
<comment type="similarity">
    <text evidence="2 9">Belongs to the membrane fusion protein (MFP) (TC 8.A.1) family.</text>
</comment>
<keyword evidence="6 9" id="KW-0812">Transmembrane</keyword>
<organism evidence="13 14">
    <name type="scientific">Alteromonas mediterranea</name>
    <dbReference type="NCBI Taxonomy" id="314275"/>
    <lineage>
        <taxon>Bacteria</taxon>
        <taxon>Pseudomonadati</taxon>
        <taxon>Pseudomonadota</taxon>
        <taxon>Gammaproteobacteria</taxon>
        <taxon>Alteromonadales</taxon>
        <taxon>Alteromonadaceae</taxon>
        <taxon>Alteromonas/Salinimonas group</taxon>
        <taxon>Alteromonas</taxon>
    </lineage>
</organism>
<evidence type="ECO:0000256" key="1">
    <source>
        <dbReference type="ARBA" id="ARBA00004377"/>
    </source>
</evidence>
<keyword evidence="5 9" id="KW-0997">Cell inner membrane</keyword>
<dbReference type="GO" id="GO:0009306">
    <property type="term" value="P:protein secretion"/>
    <property type="evidence" value="ECO:0007669"/>
    <property type="project" value="InterPro"/>
</dbReference>
<evidence type="ECO:0000256" key="5">
    <source>
        <dbReference type="ARBA" id="ARBA00022519"/>
    </source>
</evidence>
<dbReference type="Pfam" id="PF25994">
    <property type="entry name" value="HH_AprE"/>
    <property type="match status" value="1"/>
</dbReference>
<dbReference type="InterPro" id="IPR058781">
    <property type="entry name" value="HH_AprE-like"/>
</dbReference>
<dbReference type="PANTHER" id="PTHR30386:SF26">
    <property type="entry name" value="TRANSPORT PROTEIN COMB"/>
    <property type="match status" value="1"/>
</dbReference>
<evidence type="ECO:0000259" key="12">
    <source>
        <dbReference type="Pfam" id="PF26002"/>
    </source>
</evidence>
<dbReference type="PANTHER" id="PTHR30386">
    <property type="entry name" value="MEMBRANE FUSION SUBUNIT OF EMRAB-TOLC MULTIDRUG EFFLUX PUMP"/>
    <property type="match status" value="1"/>
</dbReference>
<evidence type="ECO:0000256" key="6">
    <source>
        <dbReference type="ARBA" id="ARBA00022692"/>
    </source>
</evidence>
<keyword evidence="3 9" id="KW-0813">Transport</keyword>